<dbReference type="Gene3D" id="1.10.3210.30">
    <property type="match status" value="1"/>
</dbReference>
<dbReference type="GO" id="GO:0046872">
    <property type="term" value="F:metal ion binding"/>
    <property type="evidence" value="ECO:0007669"/>
    <property type="project" value="UniProtKB-KW"/>
</dbReference>
<protein>
    <recommendedName>
        <fullName evidence="9">HD Cas3-type domain-containing protein</fullName>
    </recommendedName>
</protein>
<evidence type="ECO:0000256" key="2">
    <source>
        <dbReference type="ARBA" id="ARBA00009046"/>
    </source>
</evidence>
<evidence type="ECO:0000256" key="6">
    <source>
        <dbReference type="ARBA" id="ARBA00022806"/>
    </source>
</evidence>
<evidence type="ECO:0000256" key="3">
    <source>
        <dbReference type="ARBA" id="ARBA00022723"/>
    </source>
</evidence>
<keyword evidence="8" id="KW-0051">Antiviral defense</keyword>
<dbReference type="InterPro" id="IPR013444">
    <property type="entry name" value="Helicase_Cas3_CRISPR-ass_Anaes"/>
</dbReference>
<dbReference type="OrthoDB" id="9810236at2"/>
<evidence type="ECO:0000313" key="11">
    <source>
        <dbReference type="Proteomes" id="UP000184291"/>
    </source>
</evidence>
<dbReference type="STRING" id="1892869.ACGLYG10_2803"/>
<dbReference type="NCBIfam" id="TIGR01596">
    <property type="entry name" value="cas3_HD"/>
    <property type="match status" value="1"/>
</dbReference>
<comment type="similarity">
    <text evidence="1">In the N-terminal section; belongs to the CRISPR-associated nuclease Cas3-HD family.</text>
</comment>
<keyword evidence="5" id="KW-0378">Hydrolase</keyword>
<dbReference type="InterPro" id="IPR054712">
    <property type="entry name" value="Cas3-like_dom"/>
</dbReference>
<dbReference type="AlphaFoldDB" id="A0A1M4S2V2"/>
<organism evidence="10 11">
    <name type="scientific">Actinomyces glycerinitolerans</name>
    <dbReference type="NCBI Taxonomy" id="1892869"/>
    <lineage>
        <taxon>Bacteria</taxon>
        <taxon>Bacillati</taxon>
        <taxon>Actinomycetota</taxon>
        <taxon>Actinomycetes</taxon>
        <taxon>Actinomycetales</taxon>
        <taxon>Actinomycetaceae</taxon>
        <taxon>Actinomyces</taxon>
    </lineage>
</organism>
<dbReference type="Proteomes" id="UP000184291">
    <property type="component" value="Unassembled WGS sequence"/>
</dbReference>
<gene>
    <name evidence="10" type="ORF">ACGLYG10_2803</name>
</gene>
<keyword evidence="7" id="KW-0067">ATP-binding</keyword>
<evidence type="ECO:0000313" key="10">
    <source>
        <dbReference type="EMBL" id="SHE26552.1"/>
    </source>
</evidence>
<sequence length="907" mass="99451">MLEIEDFDDFFELVHGSGVRPFIWQKELLEYLVSHGTWPEQIAAPTGAGKSSVIEVHVFANALAAIGRGARVPRRLAVVVNRRALTDAHAEKAERVKALLDQPGLGNANVLTRVRDALASMRPDAAEDRSPLVVTTMRGAAATDRTWLNAPEACAVLCMTAAMWASSLLFRSYGAPRYARPRLAGMLAVDAAVVVDEAHLNRQIMVTARRVSEFCGHTAEKLGLPVLQAVEMTATPSRRTGQTIGVTRESLDHDEPLARRVQAAKVAEYIPTATWPENGRMTTAYRDDVVDQVVKAVQEAKSLVPDHSDGDHAPRTVGCVLNRVDSAVRVCKALESQGLSCALRVGRMRPWDLRRLQVTEPGLFSPRGSKRIDVLVATQTVEVGVDLDLVSMVTELASGSALAQRAGRVNRLGRREQGRFVVVGPYPETDLDKDVLPYRSADLARGRQWILAREAQGSLSPLAVSENPPEPETPRRLLWQRPEPWDVALWSKTSMDLVVEPELDLWLRDELEPETEEVGVVVRKLSELPDADSCEALVRAVPPQACEVFPALIGTVRNAVEQLLQNQSAANSEHTAELLRHSVLWRDDNAVPDWQVQLAAAMEGERPAAPDLHPGDLLVVDEEARFFTSGVITADGDETCQAVPASDLEGIFRIVTDPEELLEFAVPGQQVLEEADQEQNVEWPPGWEPGSGAAPDWAVFRSSVIVDDESGMRSAFSRNPGWVLLEQHNADVAARARQLATGVDLDAELVEALVEAGRWHDVGKADERFQRFLKRRAGFPDRVAKSRGGSRRTILRAWADAGLPPGWRHELASAAAYWAQDEACTDGERRELVARLIGTSHGRGRPLFNHDPETAGPEHLDALEELVGEGEWESLIARTGGAWGEWAIAYLEAMLRAADCSVSAEGK</sequence>
<dbReference type="Gene3D" id="3.40.50.300">
    <property type="entry name" value="P-loop containing nucleotide triphosphate hydrolases"/>
    <property type="match status" value="2"/>
</dbReference>
<dbReference type="InterPro" id="IPR006483">
    <property type="entry name" value="CRISPR-assoc_Cas3_HD"/>
</dbReference>
<evidence type="ECO:0000256" key="4">
    <source>
        <dbReference type="ARBA" id="ARBA00022741"/>
    </source>
</evidence>
<dbReference type="SUPFAM" id="SSF52540">
    <property type="entry name" value="P-loop containing nucleoside triphosphate hydrolases"/>
    <property type="match status" value="1"/>
</dbReference>
<keyword evidence="11" id="KW-1185">Reference proteome</keyword>
<evidence type="ECO:0000256" key="8">
    <source>
        <dbReference type="ARBA" id="ARBA00023118"/>
    </source>
</evidence>
<dbReference type="PROSITE" id="PS51643">
    <property type="entry name" value="HD_CAS3"/>
    <property type="match status" value="1"/>
</dbReference>
<dbReference type="GO" id="GO:0051607">
    <property type="term" value="P:defense response to virus"/>
    <property type="evidence" value="ECO:0007669"/>
    <property type="project" value="UniProtKB-KW"/>
</dbReference>
<reference evidence="11" key="1">
    <citation type="submission" date="2016-09" db="EMBL/GenBank/DDBJ databases">
        <authorList>
            <person name="Strepis N."/>
        </authorList>
    </citation>
    <scope>NUCLEOTIDE SEQUENCE [LARGE SCALE GENOMIC DNA]</scope>
</reference>
<comment type="similarity">
    <text evidence="2">In the central section; belongs to the CRISPR-associated helicase Cas3 family.</text>
</comment>
<dbReference type="InterPro" id="IPR038257">
    <property type="entry name" value="CRISPR-assoc_Cas3_HD_sf"/>
</dbReference>
<keyword evidence="6" id="KW-0347">Helicase</keyword>
<dbReference type="NCBIfam" id="TIGR02621">
    <property type="entry name" value="cas3_GSU0051"/>
    <property type="match status" value="1"/>
</dbReference>
<dbReference type="GO" id="GO:0005524">
    <property type="term" value="F:ATP binding"/>
    <property type="evidence" value="ECO:0007669"/>
    <property type="project" value="UniProtKB-KW"/>
</dbReference>
<dbReference type="RefSeq" id="WP_073333306.1">
    <property type="nucleotide sequence ID" value="NZ_FQTT01000015.1"/>
</dbReference>
<dbReference type="Pfam" id="PF18019">
    <property type="entry name" value="Cas3_HD"/>
    <property type="match status" value="1"/>
</dbReference>
<accession>A0A1M4S2V2</accession>
<evidence type="ECO:0000259" key="9">
    <source>
        <dbReference type="PROSITE" id="PS51643"/>
    </source>
</evidence>
<dbReference type="InterPro" id="IPR027417">
    <property type="entry name" value="P-loop_NTPase"/>
</dbReference>
<dbReference type="EMBL" id="FQTT01000015">
    <property type="protein sequence ID" value="SHE26552.1"/>
    <property type="molecule type" value="Genomic_DNA"/>
</dbReference>
<evidence type="ECO:0000256" key="7">
    <source>
        <dbReference type="ARBA" id="ARBA00022840"/>
    </source>
</evidence>
<keyword evidence="4" id="KW-0547">Nucleotide-binding</keyword>
<dbReference type="GO" id="GO:0004386">
    <property type="term" value="F:helicase activity"/>
    <property type="evidence" value="ECO:0007669"/>
    <property type="project" value="UniProtKB-KW"/>
</dbReference>
<keyword evidence="3" id="KW-0479">Metal-binding</keyword>
<evidence type="ECO:0000256" key="5">
    <source>
        <dbReference type="ARBA" id="ARBA00022801"/>
    </source>
</evidence>
<dbReference type="GO" id="GO:0016787">
    <property type="term" value="F:hydrolase activity"/>
    <property type="evidence" value="ECO:0007669"/>
    <property type="project" value="UniProtKB-KW"/>
</dbReference>
<dbReference type="Pfam" id="PF22590">
    <property type="entry name" value="Cas3-like_C_2"/>
    <property type="match status" value="1"/>
</dbReference>
<name>A0A1M4S2V2_9ACTO</name>
<feature type="domain" description="HD Cas3-type" evidence="9">
    <location>
        <begin position="718"/>
        <end position="903"/>
    </location>
</feature>
<proteinExistence type="inferred from homology"/>
<evidence type="ECO:0000256" key="1">
    <source>
        <dbReference type="ARBA" id="ARBA00006847"/>
    </source>
</evidence>